<name>A0A833W715_9HYME</name>
<comment type="caution">
    <text evidence="1">The sequence shown here is derived from an EMBL/GenBank/DDBJ whole genome shotgun (WGS) entry which is preliminary data.</text>
</comment>
<keyword evidence="2" id="KW-1185">Reference proteome</keyword>
<dbReference type="EMBL" id="WNWW01000353">
    <property type="protein sequence ID" value="KAF3425817.1"/>
    <property type="molecule type" value="Genomic_DNA"/>
</dbReference>
<dbReference type="Proteomes" id="UP000655588">
    <property type="component" value="Unassembled WGS sequence"/>
</dbReference>
<sequence length="151" mass="17062">MVAVCLNVAQAKLRRPKDRGVGTPAFGHSLWSAISYEHKWLTSCAGMTCHARRELFVPKLQYFLSFNEMHLYVTILITVLATCHAFVPDAVNVQETRGYGAYADQKGLLTDFLEKFREKMRKGDAKLGIPVLDPLKVNQLNLNIHEEELVS</sequence>
<dbReference type="InterPro" id="IPR038606">
    <property type="entry name" value="To_sf"/>
</dbReference>
<organism evidence="1 2">
    <name type="scientific">Frieseomelitta varia</name>
    <dbReference type="NCBI Taxonomy" id="561572"/>
    <lineage>
        <taxon>Eukaryota</taxon>
        <taxon>Metazoa</taxon>
        <taxon>Ecdysozoa</taxon>
        <taxon>Arthropoda</taxon>
        <taxon>Hexapoda</taxon>
        <taxon>Insecta</taxon>
        <taxon>Pterygota</taxon>
        <taxon>Neoptera</taxon>
        <taxon>Endopterygota</taxon>
        <taxon>Hymenoptera</taxon>
        <taxon>Apocrita</taxon>
        <taxon>Aculeata</taxon>
        <taxon>Apoidea</taxon>
        <taxon>Anthophila</taxon>
        <taxon>Apidae</taxon>
        <taxon>Frieseomelitta</taxon>
    </lineage>
</organism>
<evidence type="ECO:0000313" key="2">
    <source>
        <dbReference type="Proteomes" id="UP000655588"/>
    </source>
</evidence>
<accession>A0A833W715</accession>
<dbReference type="AlphaFoldDB" id="A0A833W715"/>
<dbReference type="Gene3D" id="3.15.10.30">
    <property type="entry name" value="Haemolymph juvenile hormone binding protein"/>
    <property type="match status" value="1"/>
</dbReference>
<gene>
    <name evidence="1" type="ORF">E2986_12951</name>
</gene>
<protein>
    <submittedName>
        <fullName evidence="1">Uncharacterized protein</fullName>
    </submittedName>
</protein>
<reference evidence="1" key="1">
    <citation type="submission" date="2019-11" db="EMBL/GenBank/DDBJ databases">
        <title>The nuclear and mitochondrial genomes of Frieseomelitta varia - a highly eusocial stingless bee (Meliponini) with a permanently sterile worker caste.</title>
        <authorList>
            <person name="Freitas F.C.P."/>
            <person name="Lourenco A.P."/>
            <person name="Nunes F.M.F."/>
            <person name="Paschoal A.R."/>
            <person name="Abreu F.C.P."/>
            <person name="Barbin F.O."/>
            <person name="Bataglia L."/>
            <person name="Cardoso-Junior C.A.M."/>
            <person name="Cervoni M.S."/>
            <person name="Silva S.R."/>
            <person name="Dalarmi F."/>
            <person name="Del Lama M.A."/>
            <person name="Depintor T.S."/>
            <person name="Ferreira K.M."/>
            <person name="Goria P.S."/>
            <person name="Jaskot M.C."/>
            <person name="Lago D.C."/>
            <person name="Luna-Lucena D."/>
            <person name="Moda L.M."/>
            <person name="Nascimento L."/>
            <person name="Pedrino M."/>
            <person name="Rabico F.O."/>
            <person name="Sanches F.C."/>
            <person name="Santos D.E."/>
            <person name="Santos C.G."/>
            <person name="Vieira J."/>
            <person name="Lopes T.F."/>
            <person name="Barchuk A.R."/>
            <person name="Hartfelder K."/>
            <person name="Simoes Z.L.P."/>
            <person name="Bitondi M.M.G."/>
            <person name="Pinheiro D.G."/>
        </authorList>
    </citation>
    <scope>NUCLEOTIDE SEQUENCE</scope>
    <source>
        <strain evidence="1">USP_RPSP 00005682</strain>
        <tissue evidence="1">Whole individual</tissue>
    </source>
</reference>
<evidence type="ECO:0000313" key="1">
    <source>
        <dbReference type="EMBL" id="KAF3425817.1"/>
    </source>
</evidence>
<proteinExistence type="predicted"/>